<dbReference type="RefSeq" id="WP_185886662.1">
    <property type="nucleotide sequence ID" value="NZ_CP060202.1"/>
</dbReference>
<dbReference type="KEGG" id="hsk:H4317_11085"/>
<evidence type="ECO:0000313" key="1">
    <source>
        <dbReference type="EMBL" id="QNH60735.1"/>
    </source>
</evidence>
<keyword evidence="2" id="KW-1185">Reference proteome</keyword>
<organism evidence="1 2">
    <name type="scientific">Hymenobacter sediminicola</name>
    <dbReference type="NCBI Taxonomy" id="2761579"/>
    <lineage>
        <taxon>Bacteria</taxon>
        <taxon>Pseudomonadati</taxon>
        <taxon>Bacteroidota</taxon>
        <taxon>Cytophagia</taxon>
        <taxon>Cytophagales</taxon>
        <taxon>Hymenobacteraceae</taxon>
        <taxon>Hymenobacter</taxon>
    </lineage>
</organism>
<evidence type="ECO:0000313" key="2">
    <source>
        <dbReference type="Proteomes" id="UP000515489"/>
    </source>
</evidence>
<dbReference type="EMBL" id="CP060202">
    <property type="protein sequence ID" value="QNH60735.1"/>
    <property type="molecule type" value="Genomic_DNA"/>
</dbReference>
<dbReference type="AlphaFoldDB" id="A0A7G7W2Z2"/>
<accession>A0A7G7W2Z2</accession>
<dbReference type="Proteomes" id="UP000515489">
    <property type="component" value="Chromosome"/>
</dbReference>
<reference evidence="1 2" key="1">
    <citation type="submission" date="2020-08" db="EMBL/GenBank/DDBJ databases">
        <title>Hymenobacter sp. S2-20-2 genome sequencing.</title>
        <authorList>
            <person name="Jin L."/>
        </authorList>
    </citation>
    <scope>NUCLEOTIDE SEQUENCE [LARGE SCALE GENOMIC DNA]</scope>
    <source>
        <strain evidence="1 2">S2-20-2</strain>
    </source>
</reference>
<sequence length="128" mass="13649">MKNLVRLLIGVVVFALLLGVYTAKDPNAAQSDPTESDAASVGPEASMAVIIAQDKVKEQLKSPSTADFEMFNGEATDKGNGLFVVRDHVDSQNGFGATIRSEYSVELQFNGGDQADPSSWTVNSIVIQ</sequence>
<protein>
    <submittedName>
        <fullName evidence="1">Uncharacterized protein</fullName>
    </submittedName>
</protein>
<name>A0A7G7W2Z2_9BACT</name>
<gene>
    <name evidence="1" type="ORF">H4317_11085</name>
</gene>
<proteinExistence type="predicted"/>